<reference evidence="1" key="1">
    <citation type="submission" date="2022-12" db="EMBL/GenBank/DDBJ databases">
        <authorList>
            <person name="Alioto T."/>
            <person name="Alioto T."/>
            <person name="Gomez Garrido J."/>
        </authorList>
    </citation>
    <scope>NUCLEOTIDE SEQUENCE</scope>
</reference>
<proteinExistence type="predicted"/>
<gene>
    <name evidence="1" type="ORF">PODLI_1B000108</name>
</gene>
<name>A0AA35LJA3_9SAUR</name>
<evidence type="ECO:0000313" key="2">
    <source>
        <dbReference type="Proteomes" id="UP001178461"/>
    </source>
</evidence>
<dbReference type="AlphaFoldDB" id="A0AA35LJA3"/>
<sequence length="76" mass="8356">MARPFVVCVFSAAKPSDTSFEKGAEGDVSRAPSNLDVRGLDLRIADNIDSEWHNGDIISSLTFGGQKDSRFLWLLK</sequence>
<protein>
    <submittedName>
        <fullName evidence="1">Uncharacterized protein</fullName>
    </submittedName>
</protein>
<dbReference type="Proteomes" id="UP001178461">
    <property type="component" value="Chromosome 16"/>
</dbReference>
<organism evidence="1 2">
    <name type="scientific">Podarcis lilfordi</name>
    <name type="common">Lilford's wall lizard</name>
    <dbReference type="NCBI Taxonomy" id="74358"/>
    <lineage>
        <taxon>Eukaryota</taxon>
        <taxon>Metazoa</taxon>
        <taxon>Chordata</taxon>
        <taxon>Craniata</taxon>
        <taxon>Vertebrata</taxon>
        <taxon>Euteleostomi</taxon>
        <taxon>Lepidosauria</taxon>
        <taxon>Squamata</taxon>
        <taxon>Bifurcata</taxon>
        <taxon>Unidentata</taxon>
        <taxon>Episquamata</taxon>
        <taxon>Laterata</taxon>
        <taxon>Lacertibaenia</taxon>
        <taxon>Lacertidae</taxon>
        <taxon>Podarcis</taxon>
    </lineage>
</organism>
<dbReference type="EMBL" id="OX395143">
    <property type="protein sequence ID" value="CAI5797346.1"/>
    <property type="molecule type" value="Genomic_DNA"/>
</dbReference>
<evidence type="ECO:0000313" key="1">
    <source>
        <dbReference type="EMBL" id="CAI5797346.1"/>
    </source>
</evidence>
<keyword evidence="2" id="KW-1185">Reference proteome</keyword>
<accession>A0AA35LJA3</accession>